<evidence type="ECO:0000256" key="1">
    <source>
        <dbReference type="ARBA" id="ARBA00004651"/>
    </source>
</evidence>
<dbReference type="InterPro" id="IPR044035">
    <property type="entry name" value="DUF5698"/>
</dbReference>
<keyword evidence="5 6" id="KW-0472">Membrane</keyword>
<dbReference type="GO" id="GO:0005886">
    <property type="term" value="C:plasma membrane"/>
    <property type="evidence" value="ECO:0007669"/>
    <property type="project" value="UniProtKB-SubCell"/>
</dbReference>
<evidence type="ECO:0000313" key="9">
    <source>
        <dbReference type="EMBL" id="WKN35188.1"/>
    </source>
</evidence>
<accession>A0AA49GJI1</accession>
<evidence type="ECO:0000256" key="4">
    <source>
        <dbReference type="ARBA" id="ARBA00022989"/>
    </source>
</evidence>
<dbReference type="AlphaFoldDB" id="A0AA49GJI1"/>
<gene>
    <name evidence="9" type="ORF">K4G66_22685</name>
</gene>
<proteinExistence type="predicted"/>
<protein>
    <submittedName>
        <fullName evidence="9">DUF5698 domain-containing protein</fullName>
    </submittedName>
</protein>
<dbReference type="Pfam" id="PF18955">
    <property type="entry name" value="DUF5698"/>
    <property type="match status" value="1"/>
</dbReference>
<dbReference type="EMBL" id="CP120682">
    <property type="protein sequence ID" value="WKN35188.1"/>
    <property type="molecule type" value="Genomic_DNA"/>
</dbReference>
<evidence type="ECO:0000256" key="5">
    <source>
        <dbReference type="ARBA" id="ARBA00023136"/>
    </source>
</evidence>
<keyword evidence="3 6" id="KW-0812">Transmembrane</keyword>
<dbReference type="InterPro" id="IPR022930">
    <property type="entry name" value="UPF0316"/>
</dbReference>
<name>A0AA49GJI1_9BACT</name>
<evidence type="ECO:0000256" key="3">
    <source>
        <dbReference type="ARBA" id="ARBA00022692"/>
    </source>
</evidence>
<keyword evidence="2" id="KW-1003">Cell membrane</keyword>
<evidence type="ECO:0000256" key="2">
    <source>
        <dbReference type="ARBA" id="ARBA00022475"/>
    </source>
</evidence>
<feature type="transmembrane region" description="Helical" evidence="6">
    <location>
        <begin position="67"/>
        <end position="87"/>
    </location>
</feature>
<sequence length="204" mass="22983">MIDFDIISYILLPVLIFLARVADVTVATVKLMFVVNNARRMAAILGFIEAFITIVALSRIIQDASNMPAFFMYAAGFATGTYAGMWIEEKMAYGSVLVRIISKNIPSALFTYLIEKQFRYSMVDANDQSGNTQVLFTVCKRNRLGTLLSNLEKIAPEALYTIEGVKQVSHELLPEQQKKAPLSLRLKTVISSWGRRTQAAFYHW</sequence>
<dbReference type="Pfam" id="PF10035">
    <property type="entry name" value="DUF2179"/>
    <property type="match status" value="1"/>
</dbReference>
<reference evidence="9" key="1">
    <citation type="journal article" date="2023" name="Comput. Struct. Biotechnol. J.">
        <title>Discovery of a novel marine Bacteroidetes with a rich repertoire of carbohydrate-active enzymes.</title>
        <authorList>
            <person name="Chen B."/>
            <person name="Liu G."/>
            <person name="Chen Q."/>
            <person name="Wang H."/>
            <person name="Liu L."/>
            <person name="Tang K."/>
        </authorList>
    </citation>
    <scope>NUCLEOTIDE SEQUENCE</scope>
    <source>
        <strain evidence="9">TK19036</strain>
    </source>
</reference>
<dbReference type="InterPro" id="IPR019264">
    <property type="entry name" value="DUF2179"/>
</dbReference>
<comment type="subcellular location">
    <subcellularLocation>
        <location evidence="1">Cell membrane</location>
        <topology evidence="1">Multi-pass membrane protein</topology>
    </subcellularLocation>
</comment>
<organism evidence="9">
    <name type="scientific">Roseihalotalea indica</name>
    <dbReference type="NCBI Taxonomy" id="2867963"/>
    <lineage>
        <taxon>Bacteria</taxon>
        <taxon>Pseudomonadati</taxon>
        <taxon>Bacteroidota</taxon>
        <taxon>Cytophagia</taxon>
        <taxon>Cytophagales</taxon>
        <taxon>Catalimonadaceae</taxon>
        <taxon>Roseihalotalea</taxon>
    </lineage>
</organism>
<dbReference type="PANTHER" id="PTHR40060">
    <property type="entry name" value="UPF0316 PROTEIN YEBE"/>
    <property type="match status" value="1"/>
</dbReference>
<feature type="transmembrane region" description="Helical" evidence="6">
    <location>
        <begin position="41"/>
        <end position="61"/>
    </location>
</feature>
<dbReference type="PANTHER" id="PTHR40060:SF1">
    <property type="entry name" value="UPF0316 PROTEIN YEBE"/>
    <property type="match status" value="1"/>
</dbReference>
<reference evidence="9" key="2">
    <citation type="journal article" date="2024" name="Antonie Van Leeuwenhoek">
        <title>Roseihalotalea indica gen. nov., sp. nov., a halophilic Bacteroidetes from mesopelagic Southwest Indian Ocean with higher carbohydrate metabolic potential.</title>
        <authorList>
            <person name="Chen B."/>
            <person name="Zhang M."/>
            <person name="Lin D."/>
            <person name="Ye J."/>
            <person name="Tang K."/>
        </authorList>
    </citation>
    <scope>NUCLEOTIDE SEQUENCE</scope>
    <source>
        <strain evidence="9">TK19036</strain>
    </source>
</reference>
<feature type="transmembrane region" description="Helical" evidence="6">
    <location>
        <begin position="6"/>
        <end position="29"/>
    </location>
</feature>
<keyword evidence="4 6" id="KW-1133">Transmembrane helix</keyword>
<evidence type="ECO:0000259" key="7">
    <source>
        <dbReference type="Pfam" id="PF10035"/>
    </source>
</evidence>
<evidence type="ECO:0000256" key="6">
    <source>
        <dbReference type="SAM" id="Phobius"/>
    </source>
</evidence>
<evidence type="ECO:0000259" key="8">
    <source>
        <dbReference type="Pfam" id="PF18955"/>
    </source>
</evidence>
<feature type="domain" description="DUF5698" evidence="8">
    <location>
        <begin position="28"/>
        <end position="85"/>
    </location>
</feature>
<feature type="domain" description="DUF2179" evidence="7">
    <location>
        <begin position="129"/>
        <end position="168"/>
    </location>
</feature>